<dbReference type="KEGG" id="hbv:ABIV_2251"/>
<keyword evidence="5" id="KW-0408">Iron</keyword>
<evidence type="ECO:0000256" key="3">
    <source>
        <dbReference type="ARBA" id="ARBA00022691"/>
    </source>
</evidence>
<proteinExistence type="predicted"/>
<reference evidence="8 10" key="2">
    <citation type="submission" date="2018-07" db="EMBL/GenBank/DDBJ databases">
        <title>Complete genome of the Arcobacter bivalviorum type strain LMG 26154.</title>
        <authorList>
            <person name="Miller W.G."/>
            <person name="Yee E."/>
            <person name="Bono J.L."/>
        </authorList>
    </citation>
    <scope>NUCLEOTIDE SEQUENCE [LARGE SCALE GENOMIC DNA]</scope>
    <source>
        <strain evidence="8 10">LMG 26154</strain>
    </source>
</reference>
<reference evidence="9 11" key="1">
    <citation type="submission" date="2017-10" db="EMBL/GenBank/DDBJ databases">
        <title>Genomics of the genus Arcobacter.</title>
        <authorList>
            <person name="Perez-Cataluna A."/>
            <person name="Figueras M.J."/>
        </authorList>
    </citation>
    <scope>NUCLEOTIDE SEQUENCE [LARGE SCALE GENOMIC DNA]</scope>
    <source>
        <strain evidence="9 11">CECT 7835</strain>
    </source>
</reference>
<dbReference type="GO" id="GO:0003824">
    <property type="term" value="F:catalytic activity"/>
    <property type="evidence" value="ECO:0007669"/>
    <property type="project" value="InterPro"/>
</dbReference>
<accession>A0AAX2AA12</accession>
<dbReference type="InterPro" id="IPR006638">
    <property type="entry name" value="Elp3/MiaA/NifB-like_rSAM"/>
</dbReference>
<dbReference type="CDD" id="cd01335">
    <property type="entry name" value="Radical_SAM"/>
    <property type="match status" value="1"/>
</dbReference>
<comment type="cofactor">
    <cofactor evidence="1">
        <name>[4Fe-4S] cluster</name>
        <dbReference type="ChEBI" id="CHEBI:49883"/>
    </cofactor>
</comment>
<dbReference type="EMBL" id="PDKM01000003">
    <property type="protein sequence ID" value="RXK10168.1"/>
    <property type="molecule type" value="Genomic_DNA"/>
</dbReference>
<dbReference type="InterPro" id="IPR039661">
    <property type="entry name" value="ELP3"/>
</dbReference>
<protein>
    <submittedName>
        <fullName evidence="8">Radical SAM protein, TIGR01212 family</fullName>
    </submittedName>
    <submittedName>
        <fullName evidence="9">TIGR01212 family radical SAM protein</fullName>
    </submittedName>
</protein>
<dbReference type="Gene3D" id="3.80.30.20">
    <property type="entry name" value="tm_1862 like domain"/>
    <property type="match status" value="1"/>
</dbReference>
<evidence type="ECO:0000313" key="8">
    <source>
        <dbReference type="EMBL" id="AXH13226.1"/>
    </source>
</evidence>
<evidence type="ECO:0000256" key="2">
    <source>
        <dbReference type="ARBA" id="ARBA00022485"/>
    </source>
</evidence>
<dbReference type="InterPro" id="IPR005911">
    <property type="entry name" value="YhcC-like"/>
</dbReference>
<dbReference type="SFLD" id="SFLDG01091">
    <property type="entry name" value="uncharacterized_CHP01210-like"/>
    <property type="match status" value="1"/>
</dbReference>
<evidence type="ECO:0000256" key="4">
    <source>
        <dbReference type="ARBA" id="ARBA00022723"/>
    </source>
</evidence>
<dbReference type="SUPFAM" id="SSF102114">
    <property type="entry name" value="Radical SAM enzymes"/>
    <property type="match status" value="1"/>
</dbReference>
<dbReference type="InterPro" id="IPR007197">
    <property type="entry name" value="rSAM"/>
</dbReference>
<keyword evidence="6" id="KW-0411">Iron-sulfur</keyword>
<dbReference type="Pfam" id="PF16199">
    <property type="entry name" value="Radical_SAM_C"/>
    <property type="match status" value="1"/>
</dbReference>
<evidence type="ECO:0000313" key="9">
    <source>
        <dbReference type="EMBL" id="RXK10168.1"/>
    </source>
</evidence>
<dbReference type="PANTHER" id="PTHR11135">
    <property type="entry name" value="HISTONE ACETYLTRANSFERASE-RELATED"/>
    <property type="match status" value="1"/>
</dbReference>
<sequence>MVTISLQNKNNKKIKYKNKEVLTIGRYFKNKFGHKVYKVPISIGGFTCPNIDGTVAKGGCTFCENDSFSPNLTERKPKFKLNPTVKENPFLDNQLKQLELQFNATRDRLKNKFGVKKYIVYFQSFTNTYAPLETLKALYTKALSFENVIGLSIGTRTDCMTEEILDFLVNLSKDKEIWVEYGIQSFYDETLVKINRGDDASNMRYWIKKTKEKGLNVCGHLIYGLPDENKEMMLNTLDETIALNVDSIKFHPLYVVKNTLLTKDYKRGSFTPISEELYIQTVVESIKRLPDNISIQRITAGIDDSTLLAPMWCKNKHEQISKIRKALLKEGLKY</sequence>
<dbReference type="PANTHER" id="PTHR11135:SF1">
    <property type="entry name" value="PROTEIN YHCC"/>
    <property type="match status" value="1"/>
</dbReference>
<evidence type="ECO:0000256" key="6">
    <source>
        <dbReference type="ARBA" id="ARBA00023014"/>
    </source>
</evidence>
<dbReference type="InterPro" id="IPR023404">
    <property type="entry name" value="rSAM_horseshoe"/>
</dbReference>
<evidence type="ECO:0000256" key="5">
    <source>
        <dbReference type="ARBA" id="ARBA00023004"/>
    </source>
</evidence>
<dbReference type="SFLD" id="SFLDG01086">
    <property type="entry name" value="elongater_protein-like"/>
    <property type="match status" value="1"/>
</dbReference>
<dbReference type="Proteomes" id="UP000253850">
    <property type="component" value="Chromosome"/>
</dbReference>
<gene>
    <name evidence="8" type="ORF">ABIV_2251</name>
    <name evidence="9" type="ORF">CRV05_07245</name>
</gene>
<dbReference type="GO" id="GO:0046872">
    <property type="term" value="F:metal ion binding"/>
    <property type="evidence" value="ECO:0007669"/>
    <property type="project" value="UniProtKB-KW"/>
</dbReference>
<dbReference type="EMBL" id="CP031217">
    <property type="protein sequence ID" value="AXH13226.1"/>
    <property type="molecule type" value="Genomic_DNA"/>
</dbReference>
<keyword evidence="4" id="KW-0479">Metal-binding</keyword>
<evidence type="ECO:0000313" key="10">
    <source>
        <dbReference type="Proteomes" id="UP000253850"/>
    </source>
</evidence>
<evidence type="ECO:0000259" key="7">
    <source>
        <dbReference type="PROSITE" id="PS51918"/>
    </source>
</evidence>
<keyword evidence="3" id="KW-0949">S-adenosyl-L-methionine</keyword>
<keyword evidence="2" id="KW-0004">4Fe-4S</keyword>
<dbReference type="PROSITE" id="PS51918">
    <property type="entry name" value="RADICAL_SAM"/>
    <property type="match status" value="1"/>
</dbReference>
<dbReference type="SFLD" id="SFLDS00029">
    <property type="entry name" value="Radical_SAM"/>
    <property type="match status" value="1"/>
</dbReference>
<evidence type="ECO:0000256" key="1">
    <source>
        <dbReference type="ARBA" id="ARBA00001966"/>
    </source>
</evidence>
<dbReference type="SMART" id="SM00729">
    <property type="entry name" value="Elp3"/>
    <property type="match status" value="1"/>
</dbReference>
<dbReference type="AlphaFoldDB" id="A0AAX2AA12"/>
<feature type="domain" description="Radical SAM core" evidence="7">
    <location>
        <begin position="31"/>
        <end position="296"/>
    </location>
</feature>
<dbReference type="InterPro" id="IPR058240">
    <property type="entry name" value="rSAM_sf"/>
</dbReference>
<dbReference type="Proteomes" id="UP000289193">
    <property type="component" value="Unassembled WGS sequence"/>
</dbReference>
<dbReference type="Pfam" id="PF04055">
    <property type="entry name" value="Radical_SAM"/>
    <property type="match status" value="1"/>
</dbReference>
<dbReference type="NCBIfam" id="TIGR01212">
    <property type="entry name" value="TIGR01212 family radical SAM protein"/>
    <property type="match status" value="1"/>
</dbReference>
<dbReference type="GO" id="GO:0051539">
    <property type="term" value="F:4 iron, 4 sulfur cluster binding"/>
    <property type="evidence" value="ECO:0007669"/>
    <property type="project" value="UniProtKB-KW"/>
</dbReference>
<dbReference type="InterPro" id="IPR032432">
    <property type="entry name" value="Radical_SAM_C"/>
</dbReference>
<dbReference type="RefSeq" id="WP_114840013.1">
    <property type="nucleotide sequence ID" value="NZ_CP031217.1"/>
</dbReference>
<evidence type="ECO:0000313" key="11">
    <source>
        <dbReference type="Proteomes" id="UP000289193"/>
    </source>
</evidence>
<keyword evidence="11" id="KW-1185">Reference proteome</keyword>
<organism evidence="9 11">
    <name type="scientific">Halarcobacter bivalviorum</name>
    <dbReference type="NCBI Taxonomy" id="663364"/>
    <lineage>
        <taxon>Bacteria</taxon>
        <taxon>Pseudomonadati</taxon>
        <taxon>Campylobacterota</taxon>
        <taxon>Epsilonproteobacteria</taxon>
        <taxon>Campylobacterales</taxon>
        <taxon>Arcobacteraceae</taxon>
        <taxon>Halarcobacter</taxon>
    </lineage>
</organism>
<name>A0AAX2AA12_9BACT</name>